<sequence>MKKSLVLFLWYCIGISAFAAGKPKIMWLDCSANFERFSYPDSIRYYVEKCHDVGITHLVLDIKGNTGEVLYPSKYAAQKKEWKNFKRPDFDFINTFIQVAHEYKMVIFAGMNIFADGQNILKRGAIYDKHKKWQSVNYIAKRGLIPVTEIKEKAIMFLNPALKEVQQYEIDIIKEVVRNYAFDGIMLDRTRYDCIESDFSPESRKMFEKFIGKKLERFPEDIFEWKVDDKGEVYRKEGVYYRQWLAWRARSFIIL</sequence>
<dbReference type="InterPro" id="IPR017853">
    <property type="entry name" value="GH"/>
</dbReference>
<feature type="domain" description="Glycosyl hydrolase-like 10" evidence="3">
    <location>
        <begin position="38"/>
        <end position="248"/>
    </location>
</feature>
<dbReference type="SUPFAM" id="SSF51445">
    <property type="entry name" value="(Trans)glycosidases"/>
    <property type="match status" value="1"/>
</dbReference>
<dbReference type="Gene3D" id="3.20.20.80">
    <property type="entry name" value="Glycosidases"/>
    <property type="match status" value="1"/>
</dbReference>
<protein>
    <recommendedName>
        <fullName evidence="3">Glycosyl hydrolase-like 10 domain-containing protein</fullName>
    </recommendedName>
</protein>
<dbReference type="PANTHER" id="PTHR43405">
    <property type="entry name" value="GLYCOSYL HYDROLASE DIGH"/>
    <property type="match status" value="1"/>
</dbReference>
<gene>
    <name evidence="4" type="ORF">JCM6292_3334</name>
</gene>
<organism evidence="4 5">
    <name type="scientific">Bacteroides pyogenes JCM 6292</name>
    <dbReference type="NCBI Taxonomy" id="1235809"/>
    <lineage>
        <taxon>Bacteria</taxon>
        <taxon>Pseudomonadati</taxon>
        <taxon>Bacteroidota</taxon>
        <taxon>Bacteroidia</taxon>
        <taxon>Bacteroidales</taxon>
        <taxon>Bacteroidaceae</taxon>
        <taxon>Bacteroides</taxon>
    </lineage>
</organism>
<feature type="signal peptide" evidence="2">
    <location>
        <begin position="1"/>
        <end position="19"/>
    </location>
</feature>
<dbReference type="InterPro" id="IPR003790">
    <property type="entry name" value="GHL10"/>
</dbReference>
<accession>W4PAP4</accession>
<dbReference type="InterPro" id="IPR052177">
    <property type="entry name" value="Divisome_Glycosyl_Hydrolase"/>
</dbReference>
<keyword evidence="1 2" id="KW-0732">Signal</keyword>
<comment type="caution">
    <text evidence="4">The sequence shown here is derived from an EMBL/GenBank/DDBJ whole genome shotgun (WGS) entry which is preliminary data.</text>
</comment>
<dbReference type="AlphaFoldDB" id="W4PAP4"/>
<dbReference type="EMBL" id="BAIQ01000045">
    <property type="protein sequence ID" value="GAE16837.1"/>
    <property type="molecule type" value="Genomic_DNA"/>
</dbReference>
<evidence type="ECO:0000259" key="3">
    <source>
        <dbReference type="Pfam" id="PF02638"/>
    </source>
</evidence>
<proteinExistence type="predicted"/>
<dbReference type="Proteomes" id="UP000018861">
    <property type="component" value="Unassembled WGS sequence"/>
</dbReference>
<evidence type="ECO:0000256" key="1">
    <source>
        <dbReference type="ARBA" id="ARBA00022729"/>
    </source>
</evidence>
<dbReference type="Pfam" id="PF02638">
    <property type="entry name" value="GHL10"/>
    <property type="match status" value="1"/>
</dbReference>
<evidence type="ECO:0000256" key="2">
    <source>
        <dbReference type="SAM" id="SignalP"/>
    </source>
</evidence>
<reference evidence="4 5" key="1">
    <citation type="journal article" date="2014" name="Genome Announc.">
        <title>Draft Genome Sequences of Three Strains of Bacteroides pyogenes Isolated from a Cat and Swine.</title>
        <authorList>
            <person name="Sakamoto M."/>
            <person name="Oshima K."/>
            <person name="Suda W."/>
            <person name="Kitamura K."/>
            <person name="Iida T."/>
            <person name="Hattori M."/>
            <person name="Ohkuma M."/>
        </authorList>
    </citation>
    <scope>NUCLEOTIDE SEQUENCE [LARGE SCALE GENOMIC DNA]</scope>
    <source>
        <strain evidence="4 5">JCM 6292</strain>
    </source>
</reference>
<evidence type="ECO:0000313" key="5">
    <source>
        <dbReference type="Proteomes" id="UP000018861"/>
    </source>
</evidence>
<name>W4PAP4_9BACE</name>
<feature type="chain" id="PRO_5004845977" description="Glycosyl hydrolase-like 10 domain-containing protein" evidence="2">
    <location>
        <begin position="20"/>
        <end position="255"/>
    </location>
</feature>
<evidence type="ECO:0000313" key="4">
    <source>
        <dbReference type="EMBL" id="GAE16837.1"/>
    </source>
</evidence>
<dbReference type="PANTHER" id="PTHR43405:SF1">
    <property type="entry name" value="GLYCOSYL HYDROLASE DIGH"/>
    <property type="match status" value="1"/>
</dbReference>